<accession>A0ABM8TCU4</accession>
<comment type="caution">
    <text evidence="7">The sequence shown here is derived from an EMBL/GenBank/DDBJ whole genome shotgun (WGS) entry which is preliminary data.</text>
</comment>
<dbReference type="Pfam" id="PF02561">
    <property type="entry name" value="FliS"/>
    <property type="match status" value="1"/>
</dbReference>
<evidence type="ECO:0000256" key="1">
    <source>
        <dbReference type="ARBA" id="ARBA00004514"/>
    </source>
</evidence>
<evidence type="ECO:0000256" key="6">
    <source>
        <dbReference type="PIRNR" id="PIRNR039090"/>
    </source>
</evidence>
<evidence type="ECO:0000256" key="4">
    <source>
        <dbReference type="ARBA" id="ARBA00022795"/>
    </source>
</evidence>
<keyword evidence="7" id="KW-0966">Cell projection</keyword>
<protein>
    <recommendedName>
        <fullName evidence="6">Flagellar secretion chaperone FliS</fullName>
    </recommendedName>
</protein>
<comment type="similarity">
    <text evidence="2 6">Belongs to the FliS family.</text>
</comment>
<keyword evidence="7" id="KW-0282">Flagellum</keyword>
<dbReference type="EMBL" id="CAJPVI010000004">
    <property type="protein sequence ID" value="CAG2135047.1"/>
    <property type="molecule type" value="Genomic_DNA"/>
</dbReference>
<comment type="subcellular location">
    <subcellularLocation>
        <location evidence="1 6">Cytoplasm</location>
        <location evidence="1 6">Cytosol</location>
    </subcellularLocation>
</comment>
<dbReference type="PANTHER" id="PTHR34773">
    <property type="entry name" value="FLAGELLAR SECRETION CHAPERONE FLIS"/>
    <property type="match status" value="1"/>
</dbReference>
<keyword evidence="4 6" id="KW-1005">Bacterial flagellum biogenesis</keyword>
<keyword evidence="8" id="KW-1185">Reference proteome</keyword>
<evidence type="ECO:0000256" key="2">
    <source>
        <dbReference type="ARBA" id="ARBA00008787"/>
    </source>
</evidence>
<name>A0ABM8TCU4_9BURK</name>
<dbReference type="Gene3D" id="1.20.120.340">
    <property type="entry name" value="Flagellar protein FliS"/>
    <property type="match status" value="1"/>
</dbReference>
<dbReference type="Proteomes" id="UP000672657">
    <property type="component" value="Unassembled WGS sequence"/>
</dbReference>
<gene>
    <name evidence="7" type="primary">fliS</name>
    <name evidence="7" type="ORF">LMG26411_01066</name>
</gene>
<proteinExistence type="inferred from homology"/>
<organism evidence="7 8">
    <name type="scientific">Cupriavidus numazuensis</name>
    <dbReference type="NCBI Taxonomy" id="221992"/>
    <lineage>
        <taxon>Bacteria</taxon>
        <taxon>Pseudomonadati</taxon>
        <taxon>Pseudomonadota</taxon>
        <taxon>Betaproteobacteria</taxon>
        <taxon>Burkholderiales</taxon>
        <taxon>Burkholderiaceae</taxon>
        <taxon>Cupriavidus</taxon>
    </lineage>
</organism>
<keyword evidence="7" id="KW-0969">Cilium</keyword>
<evidence type="ECO:0000256" key="3">
    <source>
        <dbReference type="ARBA" id="ARBA00022490"/>
    </source>
</evidence>
<dbReference type="PANTHER" id="PTHR34773:SF1">
    <property type="entry name" value="FLAGELLAR SECRETION CHAPERONE FLIS"/>
    <property type="match status" value="1"/>
</dbReference>
<evidence type="ECO:0000313" key="8">
    <source>
        <dbReference type="Proteomes" id="UP000672657"/>
    </source>
</evidence>
<evidence type="ECO:0000313" key="7">
    <source>
        <dbReference type="EMBL" id="CAG2135047.1"/>
    </source>
</evidence>
<evidence type="ECO:0000256" key="5">
    <source>
        <dbReference type="ARBA" id="ARBA00023186"/>
    </source>
</evidence>
<dbReference type="RefSeq" id="WP_211952259.1">
    <property type="nucleotide sequence ID" value="NZ_CAJPVI010000004.1"/>
</dbReference>
<sequence>MFARSAANTYAAIGVQTKAMSASPTQLIAMLYDGARTAIARAKFHLDSGDVPARGNAISKAIDIIENGLRAVLDHEAGGEIASNLESLYEYMVRRLLQANLQRDAGLLTEVDTLLESLASAWAQLDAPAQASEPQPVLQES</sequence>
<dbReference type="InterPro" id="IPR003713">
    <property type="entry name" value="FliS"/>
</dbReference>
<dbReference type="SUPFAM" id="SSF101116">
    <property type="entry name" value="Flagellar export chaperone FliS"/>
    <property type="match status" value="1"/>
</dbReference>
<dbReference type="InterPro" id="IPR036584">
    <property type="entry name" value="FliS_sf"/>
</dbReference>
<keyword evidence="3 6" id="KW-0963">Cytoplasm</keyword>
<dbReference type="CDD" id="cd16098">
    <property type="entry name" value="FliS"/>
    <property type="match status" value="1"/>
</dbReference>
<reference evidence="7 8" key="1">
    <citation type="submission" date="2021-03" db="EMBL/GenBank/DDBJ databases">
        <authorList>
            <person name="Peeters C."/>
        </authorList>
    </citation>
    <scope>NUCLEOTIDE SEQUENCE [LARGE SCALE GENOMIC DNA]</scope>
    <source>
        <strain evidence="7 8">LMG 26411</strain>
    </source>
</reference>
<keyword evidence="5" id="KW-0143">Chaperone</keyword>
<dbReference type="PIRSF" id="PIRSF039090">
    <property type="entry name" value="Flis"/>
    <property type="match status" value="1"/>
</dbReference>
<dbReference type="NCBIfam" id="TIGR00208">
    <property type="entry name" value="fliS"/>
    <property type="match status" value="1"/>
</dbReference>